<evidence type="ECO:0000259" key="1">
    <source>
        <dbReference type="Pfam" id="PF03190"/>
    </source>
</evidence>
<dbReference type="InterPro" id="IPR036249">
    <property type="entry name" value="Thioredoxin-like_sf"/>
</dbReference>
<dbReference type="InterPro" id="IPR012341">
    <property type="entry name" value="6hp_glycosidase-like_sf"/>
</dbReference>
<dbReference type="Pfam" id="PF03190">
    <property type="entry name" value="Thioredox_DsbH"/>
    <property type="match status" value="1"/>
</dbReference>
<dbReference type="InterPro" id="IPR024705">
    <property type="entry name" value="Ssp411"/>
</dbReference>
<dbReference type="GO" id="GO:0005975">
    <property type="term" value="P:carbohydrate metabolic process"/>
    <property type="evidence" value="ECO:0007669"/>
    <property type="project" value="InterPro"/>
</dbReference>
<dbReference type="SUPFAM" id="SSF48208">
    <property type="entry name" value="Six-hairpin glycosidases"/>
    <property type="match status" value="1"/>
</dbReference>
<dbReference type="PANTHER" id="PTHR42899:SF1">
    <property type="entry name" value="SPERMATOGENESIS-ASSOCIATED PROTEIN 20"/>
    <property type="match status" value="1"/>
</dbReference>
<dbReference type="AlphaFoldDB" id="A0A2N3PMZ8"/>
<comment type="caution">
    <text evidence="2">The sequence shown here is derived from an EMBL/GenBank/DDBJ whole genome shotgun (WGS) entry which is preliminary data.</text>
</comment>
<dbReference type="SUPFAM" id="SSF52833">
    <property type="entry name" value="Thioredoxin-like"/>
    <property type="match status" value="1"/>
</dbReference>
<name>A0A2N3PMZ8_9PROT</name>
<dbReference type="InterPro" id="IPR004879">
    <property type="entry name" value="Ssp411-like_TRX"/>
</dbReference>
<keyword evidence="3" id="KW-1185">Reference proteome</keyword>
<dbReference type="OrthoDB" id="9762614at2"/>
<evidence type="ECO:0000313" key="2">
    <source>
        <dbReference type="EMBL" id="PKU21772.1"/>
    </source>
</evidence>
<dbReference type="Gene3D" id="1.50.10.10">
    <property type="match status" value="1"/>
</dbReference>
<dbReference type="EMBL" id="PIUM01000044">
    <property type="protein sequence ID" value="PKU21772.1"/>
    <property type="molecule type" value="Genomic_DNA"/>
</dbReference>
<dbReference type="PIRSF" id="PIRSF006402">
    <property type="entry name" value="UCP006402_thioredoxin"/>
    <property type="match status" value="1"/>
</dbReference>
<accession>A0A2N3PMZ8</accession>
<dbReference type="CDD" id="cd02955">
    <property type="entry name" value="SSP411"/>
    <property type="match status" value="1"/>
</dbReference>
<dbReference type="RefSeq" id="WP_101253382.1">
    <property type="nucleotide sequence ID" value="NZ_PIUM01000044.1"/>
</dbReference>
<reference evidence="3" key="1">
    <citation type="submission" date="2017-12" db="EMBL/GenBank/DDBJ databases">
        <title>Draft genome sequence of Telmatospirillum siberiense 26-4b1T, an acidotolerant peatland alphaproteobacterium potentially involved in sulfur cycling.</title>
        <authorList>
            <person name="Hausmann B."/>
            <person name="Pjevac P."/>
            <person name="Schreck K."/>
            <person name="Herbold C.W."/>
            <person name="Daims H."/>
            <person name="Wagner M."/>
            <person name="Pester M."/>
            <person name="Loy A."/>
        </authorList>
    </citation>
    <scope>NUCLEOTIDE SEQUENCE [LARGE SCALE GENOMIC DNA]</scope>
    <source>
        <strain evidence="3">26-4b1</strain>
    </source>
</reference>
<organism evidence="2 3">
    <name type="scientific">Telmatospirillum siberiense</name>
    <dbReference type="NCBI Taxonomy" id="382514"/>
    <lineage>
        <taxon>Bacteria</taxon>
        <taxon>Pseudomonadati</taxon>
        <taxon>Pseudomonadota</taxon>
        <taxon>Alphaproteobacteria</taxon>
        <taxon>Rhodospirillales</taxon>
        <taxon>Rhodospirillaceae</taxon>
        <taxon>Telmatospirillum</taxon>
    </lineage>
</organism>
<dbReference type="Gene3D" id="3.40.30.10">
    <property type="entry name" value="Glutaredoxin"/>
    <property type="match status" value="1"/>
</dbReference>
<evidence type="ECO:0000313" key="3">
    <source>
        <dbReference type="Proteomes" id="UP000233293"/>
    </source>
</evidence>
<dbReference type="InterPro" id="IPR008928">
    <property type="entry name" value="6-hairpin_glycosidase_sf"/>
</dbReference>
<gene>
    <name evidence="2" type="ORF">CWS72_24995</name>
</gene>
<sequence>MSRNRLDQETSPYLLQHRFNPVHWRAWGAEALAEAKDANKPILLSVGYAACHWCHVMAHESFEDEATAKLMNELFIPIKVDREERPDIDVIYQSALASLGQQGGWPLTMFLTPDGEPFWGGTYFPPTPRFGRPSFQDVLRGVADAHATEPEKITTNVSALKEALKRLAMPAHGDLPDQDLLDRIAVALQGAIDKIEGGLSGAPKFPQVPVLFLLWRAGLRLREKDFEQAVILSLDKMSQGGIYDHLGGGYSRYSTDEHWLAPHFEKMLYDNAQLIDLLSSARQKTANPLYAARVTQTIDWLHREMMADHQAFAATLDADSEGEEGKYYVWSEDEIDRALPADEAARFKAVYDVSAGGNWEGKSILNRNHRLGAPSDATVEQALADARSALLALRRQRIPPGRDDKVLADWNGMMIAALANASFVFDRPDWLATAKAAFDAIEHHQTSDGRLAHSSRCGRLQNEAMLDDYAQMARAALLLYEATGTAHYLAQAVQWTDILDRYYWDVADGGYFFTASDAEGLLIRTKSAFDQATPSGNAVMIEVLARLYYQTGRPAYREQAEAVMRAFAGLVEKTFPSMAAMLNAWDLLANAVQLVLIGPPEDETYRDMLKVITGICLPNLILTRLSADQPLPKDHPAFEKVTAASHYTPTAFICVGPVCSLPLSNPAELRHSLLEV</sequence>
<proteinExistence type="predicted"/>
<dbReference type="PANTHER" id="PTHR42899">
    <property type="entry name" value="SPERMATOGENESIS-ASSOCIATED PROTEIN 20"/>
    <property type="match status" value="1"/>
</dbReference>
<dbReference type="Proteomes" id="UP000233293">
    <property type="component" value="Unassembled WGS sequence"/>
</dbReference>
<protein>
    <submittedName>
        <fullName evidence="2">Thioredoxin domain-containing protein</fullName>
    </submittedName>
</protein>
<feature type="domain" description="Spermatogenesis-associated protein 20-like TRX" evidence="1">
    <location>
        <begin position="4"/>
        <end position="164"/>
    </location>
</feature>